<dbReference type="SUPFAM" id="SSF46689">
    <property type="entry name" value="Homeodomain-like"/>
    <property type="match status" value="1"/>
</dbReference>
<keyword evidence="2" id="KW-1185">Reference proteome</keyword>
<organism evidence="1 2">
    <name type="scientific">Hymenobacter aranciens</name>
    <dbReference type="NCBI Taxonomy" id="3063996"/>
    <lineage>
        <taxon>Bacteria</taxon>
        <taxon>Pseudomonadati</taxon>
        <taxon>Bacteroidota</taxon>
        <taxon>Cytophagia</taxon>
        <taxon>Cytophagales</taxon>
        <taxon>Hymenobacteraceae</taxon>
        <taxon>Hymenobacter</taxon>
    </lineage>
</organism>
<dbReference type="Gene3D" id="1.10.10.10">
    <property type="entry name" value="Winged helix-like DNA-binding domain superfamily/Winged helix DNA-binding domain"/>
    <property type="match status" value="1"/>
</dbReference>
<dbReference type="Proteomes" id="UP001176429">
    <property type="component" value="Unassembled WGS sequence"/>
</dbReference>
<dbReference type="InterPro" id="IPR009057">
    <property type="entry name" value="Homeodomain-like_sf"/>
</dbReference>
<evidence type="ECO:0000313" key="1">
    <source>
        <dbReference type="EMBL" id="MDO7876985.1"/>
    </source>
</evidence>
<dbReference type="Pfam" id="PF04255">
    <property type="entry name" value="DUF433"/>
    <property type="match status" value="1"/>
</dbReference>
<sequence>MPLNWRFSDDVPFNGPSSETSAERAIRWEGLKQQVSPGTPVSGRVFIQAPFGVFFDAGLGFSLLLEILDFGFPGIIFPDDYPALDSIITGEVAGFRDDNKQIAVVKDYAAIFNPDLSERLRYQEEGRLPDHPLISIHPKVRLGYACLIGTSISVIDVLDHLAGSLSFDSAISTFPGLTKQMIRACLQYASDREKHIRPAGW</sequence>
<dbReference type="RefSeq" id="WP_305008379.1">
    <property type="nucleotide sequence ID" value="NZ_JAUQSY010000015.1"/>
</dbReference>
<protein>
    <submittedName>
        <fullName evidence="1">DUF433 domain-containing protein</fullName>
    </submittedName>
</protein>
<gene>
    <name evidence="1" type="ORF">Q5H93_19725</name>
</gene>
<proteinExistence type="predicted"/>
<name>A0ABT9BGR9_9BACT</name>
<dbReference type="InterPro" id="IPR036388">
    <property type="entry name" value="WH-like_DNA-bd_sf"/>
</dbReference>
<evidence type="ECO:0000313" key="2">
    <source>
        <dbReference type="Proteomes" id="UP001176429"/>
    </source>
</evidence>
<reference evidence="1" key="1">
    <citation type="submission" date="2023-07" db="EMBL/GenBank/DDBJ databases">
        <authorList>
            <person name="Kim M.K."/>
        </authorList>
    </citation>
    <scope>NUCLEOTIDE SEQUENCE</scope>
    <source>
        <strain evidence="1">ASUV-10-1</strain>
    </source>
</reference>
<comment type="caution">
    <text evidence="1">The sequence shown here is derived from an EMBL/GenBank/DDBJ whole genome shotgun (WGS) entry which is preliminary data.</text>
</comment>
<dbReference type="InterPro" id="IPR007367">
    <property type="entry name" value="DUF433"/>
</dbReference>
<dbReference type="EMBL" id="JAUQSY010000015">
    <property type="protein sequence ID" value="MDO7876985.1"/>
    <property type="molecule type" value="Genomic_DNA"/>
</dbReference>
<accession>A0ABT9BGR9</accession>